<evidence type="ECO:0000313" key="4">
    <source>
        <dbReference type="EMBL" id="QJI05116.1"/>
    </source>
</evidence>
<evidence type="ECO:0000313" key="1">
    <source>
        <dbReference type="EMBL" id="QJA44618.1"/>
    </source>
</evidence>
<protein>
    <submittedName>
        <fullName evidence="1">Uncharacterized protein</fullName>
    </submittedName>
</protein>
<gene>
    <name evidence="4" type="ORF">MM415A00133_0059</name>
    <name evidence="2" type="ORF">MM415B00206_0032</name>
    <name evidence="1" type="ORF">TM448A00125_0014</name>
    <name evidence="3" type="ORF">TM448B00851_0021</name>
</gene>
<evidence type="ECO:0000313" key="3">
    <source>
        <dbReference type="EMBL" id="QJH96860.1"/>
    </source>
</evidence>
<dbReference type="EMBL" id="MT145194">
    <property type="protein sequence ID" value="QJI05116.1"/>
    <property type="molecule type" value="Genomic_DNA"/>
</dbReference>
<dbReference type="EMBL" id="MT143978">
    <property type="protein sequence ID" value="QJA44618.1"/>
    <property type="molecule type" value="Genomic_DNA"/>
</dbReference>
<organism evidence="1">
    <name type="scientific">viral metagenome</name>
    <dbReference type="NCBI Taxonomy" id="1070528"/>
    <lineage>
        <taxon>unclassified sequences</taxon>
        <taxon>metagenomes</taxon>
        <taxon>organismal metagenomes</taxon>
    </lineage>
</organism>
<proteinExistence type="predicted"/>
<sequence length="226" mass="26170">MSFDLKQEFNKYGVQTFDEDEVAFDFGAAKEMYDRFFADPVFLEAWEGIMLSFYEHHVTDHLELFFPVNSEDRESMRGAIELYPHEWERVIKYASRTLFSFCIGMSILKPVGGHADKELIGCAAYNEWLFPTIFASWASFELFYSHSKIGEELKQLNEENVKFHDNKDLISGAEGAKYVGDNLKMGERLTHHIKAFTTMQLTILTASLGNAYPEFGRLMKEHKNDK</sequence>
<dbReference type="EMBL" id="MT141572">
    <property type="protein sequence ID" value="QJA67515.1"/>
    <property type="molecule type" value="Genomic_DNA"/>
</dbReference>
<dbReference type="AlphaFoldDB" id="A0A6H1ZAR0"/>
<evidence type="ECO:0000313" key="2">
    <source>
        <dbReference type="EMBL" id="QJA67515.1"/>
    </source>
</evidence>
<reference evidence="1" key="1">
    <citation type="submission" date="2020-03" db="EMBL/GenBank/DDBJ databases">
        <title>The deep terrestrial virosphere.</title>
        <authorList>
            <person name="Holmfeldt K."/>
            <person name="Nilsson E."/>
            <person name="Simone D."/>
            <person name="Lopez-Fernandez M."/>
            <person name="Wu X."/>
            <person name="de Brujin I."/>
            <person name="Lundin D."/>
            <person name="Andersson A."/>
            <person name="Bertilsson S."/>
            <person name="Dopson M."/>
        </authorList>
    </citation>
    <scope>NUCLEOTIDE SEQUENCE</scope>
    <source>
        <strain evidence="4">MM415A00133</strain>
        <strain evidence="2">MM415B00206</strain>
        <strain evidence="1">TM448A00125</strain>
        <strain evidence="3">TM448B00851</strain>
    </source>
</reference>
<dbReference type="EMBL" id="MT144665">
    <property type="protein sequence ID" value="QJH96860.1"/>
    <property type="molecule type" value="Genomic_DNA"/>
</dbReference>
<name>A0A6H1ZAR0_9ZZZZ</name>
<accession>A0A6H1ZAR0</accession>